<protein>
    <submittedName>
        <fullName evidence="1">Nitroimidazol reductase NimA-like FMN-containing flavoprotein (Pyridoxamine 5'-phosphate oxidase superfamily)</fullName>
    </submittedName>
</protein>
<proteinExistence type="predicted"/>
<organism evidence="1 2">
    <name type="scientific">Acetoanaerobium pronyense</name>
    <dbReference type="NCBI Taxonomy" id="1482736"/>
    <lineage>
        <taxon>Bacteria</taxon>
        <taxon>Bacillati</taxon>
        <taxon>Bacillota</taxon>
        <taxon>Clostridia</taxon>
        <taxon>Peptostreptococcales</taxon>
        <taxon>Filifactoraceae</taxon>
        <taxon>Acetoanaerobium</taxon>
    </lineage>
</organism>
<evidence type="ECO:0000313" key="1">
    <source>
        <dbReference type="EMBL" id="MBP2028734.1"/>
    </source>
</evidence>
<dbReference type="Gene3D" id="2.30.110.10">
    <property type="entry name" value="Electron Transport, Fmn-binding Protein, Chain A"/>
    <property type="match status" value="1"/>
</dbReference>
<comment type="caution">
    <text evidence="1">The sequence shown here is derived from an EMBL/GenBank/DDBJ whole genome shotgun (WGS) entry which is preliminary data.</text>
</comment>
<dbReference type="RefSeq" id="WP_209661793.1">
    <property type="nucleotide sequence ID" value="NZ_JAGGLI010000038.1"/>
</dbReference>
<dbReference type="PANTHER" id="PTHR34071">
    <property type="entry name" value="5-NITROIMIDAZOLE ANTIBIOTICS RESISTANCE PROTEIN, NIMA-FAMILY-RELATED PROTEIN-RELATED"/>
    <property type="match status" value="1"/>
</dbReference>
<reference evidence="1 2" key="1">
    <citation type="submission" date="2021-03" db="EMBL/GenBank/DDBJ databases">
        <title>Genomic Encyclopedia of Type Strains, Phase IV (KMG-IV): sequencing the most valuable type-strain genomes for metagenomic binning, comparative biology and taxonomic classification.</title>
        <authorList>
            <person name="Goeker M."/>
        </authorList>
    </citation>
    <scope>NUCLEOTIDE SEQUENCE [LARGE SCALE GENOMIC DNA]</scope>
    <source>
        <strain evidence="1 2">DSM 27512</strain>
    </source>
</reference>
<sequence length="154" mass="17545">MKRDMRKTEREISKEEAKDILLKGEYGVLATISDEGYPYALPLSYVFADDIIYIHGAKEGHKLDNINFSSKVSFCVVGDTKVLSEKFSTNYESAIVFGKAMIIEGEEKTHALKHLIEKYSPDFMVSGLKYIENDQHRTTAFKIEIEKISGKARR</sequence>
<dbReference type="EMBL" id="JAGGLI010000038">
    <property type="protein sequence ID" value="MBP2028734.1"/>
    <property type="molecule type" value="Genomic_DNA"/>
</dbReference>
<keyword evidence="2" id="KW-1185">Reference proteome</keyword>
<gene>
    <name evidence="1" type="ORF">J2Z35_002564</name>
</gene>
<dbReference type="PANTHER" id="PTHR34071:SF2">
    <property type="entry name" value="FLAVIN-NUCLEOTIDE-BINDING PROTEIN"/>
    <property type="match status" value="1"/>
</dbReference>
<dbReference type="Pfam" id="PF12900">
    <property type="entry name" value="Pyridox_ox_2"/>
    <property type="match status" value="1"/>
</dbReference>
<accession>A0ABS4KLT5</accession>
<dbReference type="InterPro" id="IPR024747">
    <property type="entry name" value="Pyridox_Oxase-rel"/>
</dbReference>
<name>A0ABS4KLT5_9FIRM</name>
<dbReference type="Proteomes" id="UP001314903">
    <property type="component" value="Unassembled WGS sequence"/>
</dbReference>
<dbReference type="InterPro" id="IPR012349">
    <property type="entry name" value="Split_barrel_FMN-bd"/>
</dbReference>
<evidence type="ECO:0000313" key="2">
    <source>
        <dbReference type="Proteomes" id="UP001314903"/>
    </source>
</evidence>
<dbReference type="SUPFAM" id="SSF50475">
    <property type="entry name" value="FMN-binding split barrel"/>
    <property type="match status" value="1"/>
</dbReference>